<organism evidence="2 3">
    <name type="scientific">Paenibacillus oenotherae</name>
    <dbReference type="NCBI Taxonomy" id="1435645"/>
    <lineage>
        <taxon>Bacteria</taxon>
        <taxon>Bacillati</taxon>
        <taxon>Bacillota</taxon>
        <taxon>Bacilli</taxon>
        <taxon>Bacillales</taxon>
        <taxon>Paenibacillaceae</taxon>
        <taxon>Paenibacillus</taxon>
    </lineage>
</organism>
<name>A0ABS7DAA9_9BACL</name>
<protein>
    <recommendedName>
        <fullName evidence="1">Transglutaminase-like domain-containing protein</fullName>
    </recommendedName>
</protein>
<dbReference type="RefSeq" id="WP_219874074.1">
    <property type="nucleotide sequence ID" value="NZ_JAHZIJ010000017.1"/>
</dbReference>
<comment type="caution">
    <text evidence="2">The sequence shown here is derived from an EMBL/GenBank/DDBJ whole genome shotgun (WGS) entry which is preliminary data.</text>
</comment>
<sequence length="262" mass="29675">MIAVSGLWTKVGLLLVIMSCGLGADFRYSPQGPNEHSTLEALKWDLVGQLLAQKPEIEAIFTGDEDTLTGGFDALMREVFSAEDYTAYIVDSYLYTVRTWGPDARIKLSVRYRETAEQTKRVAEWVNGILPTIITPEMSEREKVKAIHNWIVYNVAYDSSLQRYTAYEAMTTGLAVCQGYSLLAHRMLQAAGFEALIIEGKVVTGNHVWNMVQMDGKWHHLDVTWDDPLPDRPGAVSYNYFLKSDKQMREDHSWIKPYPAAD</sequence>
<accession>A0ABS7DAA9</accession>
<feature type="domain" description="Transglutaminase-like" evidence="1">
    <location>
        <begin position="169"/>
        <end position="225"/>
    </location>
</feature>
<dbReference type="PANTHER" id="PTHR46333:SF2">
    <property type="entry name" value="CYTOKINESIS PROTEIN 3"/>
    <property type="match status" value="1"/>
</dbReference>
<proteinExistence type="predicted"/>
<dbReference type="SMART" id="SM00460">
    <property type="entry name" value="TGc"/>
    <property type="match status" value="1"/>
</dbReference>
<dbReference type="InterPro" id="IPR052557">
    <property type="entry name" value="CAP/Cytokinesis_protein"/>
</dbReference>
<dbReference type="Proteomes" id="UP000812277">
    <property type="component" value="Unassembled WGS sequence"/>
</dbReference>
<evidence type="ECO:0000259" key="1">
    <source>
        <dbReference type="SMART" id="SM00460"/>
    </source>
</evidence>
<evidence type="ECO:0000313" key="2">
    <source>
        <dbReference type="EMBL" id="MBW7476821.1"/>
    </source>
</evidence>
<dbReference type="InterPro" id="IPR038765">
    <property type="entry name" value="Papain-like_cys_pep_sf"/>
</dbReference>
<dbReference type="Gene3D" id="3.10.620.30">
    <property type="match status" value="1"/>
</dbReference>
<keyword evidence="3" id="KW-1185">Reference proteome</keyword>
<dbReference type="PANTHER" id="PTHR46333">
    <property type="entry name" value="CYTOKINESIS PROTEIN 3"/>
    <property type="match status" value="1"/>
</dbReference>
<gene>
    <name evidence="2" type="ORF">K0T92_19070</name>
</gene>
<evidence type="ECO:0000313" key="3">
    <source>
        <dbReference type="Proteomes" id="UP000812277"/>
    </source>
</evidence>
<reference evidence="2 3" key="1">
    <citation type="submission" date="2021-07" db="EMBL/GenBank/DDBJ databases">
        <title>Paenibacillus radiodurans sp. nov., isolated from the southeastern edge of Tengger Desert.</title>
        <authorList>
            <person name="Zhang G."/>
        </authorList>
    </citation>
    <scope>NUCLEOTIDE SEQUENCE [LARGE SCALE GENOMIC DNA]</scope>
    <source>
        <strain evidence="2 3">DT7-4</strain>
    </source>
</reference>
<dbReference type="SUPFAM" id="SSF54001">
    <property type="entry name" value="Cysteine proteinases"/>
    <property type="match status" value="1"/>
</dbReference>
<dbReference type="InterPro" id="IPR002931">
    <property type="entry name" value="Transglutaminase-like"/>
</dbReference>
<dbReference type="Pfam" id="PF01841">
    <property type="entry name" value="Transglut_core"/>
    <property type="match status" value="1"/>
</dbReference>
<dbReference type="EMBL" id="JAHZIJ010000017">
    <property type="protein sequence ID" value="MBW7476821.1"/>
    <property type="molecule type" value="Genomic_DNA"/>
</dbReference>